<evidence type="ECO:0000256" key="20">
    <source>
        <dbReference type="ARBA" id="ARBA00046037"/>
    </source>
</evidence>
<evidence type="ECO:0000256" key="16">
    <source>
        <dbReference type="ARBA" id="ARBA00030285"/>
    </source>
</evidence>
<comment type="similarity">
    <text evidence="19">Belongs to the Bunyavirales RNA polymerase family.</text>
</comment>
<comment type="cofactor">
    <cofactor evidence="2">
        <name>Mg(2+)</name>
        <dbReference type="ChEBI" id="CHEBI:18420"/>
    </cofactor>
</comment>
<evidence type="ECO:0000256" key="21">
    <source>
        <dbReference type="SAM" id="MobiDB-lite"/>
    </source>
</evidence>
<evidence type="ECO:0000256" key="17">
    <source>
        <dbReference type="ARBA" id="ARBA00030436"/>
    </source>
</evidence>
<evidence type="ECO:0000256" key="9">
    <source>
        <dbReference type="ARBA" id="ARBA00022723"/>
    </source>
</evidence>
<dbReference type="InterPro" id="IPR029124">
    <property type="entry name" value="L_protein_N"/>
</dbReference>
<evidence type="ECO:0000256" key="18">
    <source>
        <dbReference type="ARBA" id="ARBA00031012"/>
    </source>
</evidence>
<evidence type="ECO:0000313" key="24">
    <source>
        <dbReference type="Proteomes" id="UP000203270"/>
    </source>
</evidence>
<dbReference type="Pfam" id="PF12603">
    <property type="entry name" value="L_PA-C-like"/>
    <property type="match status" value="1"/>
</dbReference>
<evidence type="ECO:0000256" key="14">
    <source>
        <dbReference type="ARBA" id="ARBA00023184"/>
    </source>
</evidence>
<evidence type="ECO:0000256" key="5">
    <source>
        <dbReference type="ARBA" id="ARBA00004452"/>
    </source>
</evidence>
<evidence type="ECO:0000256" key="8">
    <source>
        <dbReference type="ARBA" id="ARBA00022679"/>
    </source>
</evidence>
<evidence type="ECO:0000256" key="12">
    <source>
        <dbReference type="ARBA" id="ARBA00022842"/>
    </source>
</evidence>
<dbReference type="PROSITE" id="PS50525">
    <property type="entry name" value="RDRP_SSRNA_NEG_SEG"/>
    <property type="match status" value="1"/>
</dbReference>
<evidence type="ECO:0000313" key="23">
    <source>
        <dbReference type="EMBL" id="BAA32246.1"/>
    </source>
</evidence>
<keyword evidence="8" id="KW-0808">Transferase</keyword>
<evidence type="ECO:0000256" key="4">
    <source>
        <dbReference type="ARBA" id="ARBA00004328"/>
    </source>
</evidence>
<evidence type="ECO:0000256" key="19">
    <source>
        <dbReference type="ARBA" id="ARBA00034123"/>
    </source>
</evidence>
<dbReference type="GO" id="GO:0003968">
    <property type="term" value="F:RNA-directed RNA polymerase activity"/>
    <property type="evidence" value="ECO:0007669"/>
    <property type="project" value="UniProtKB-EC"/>
</dbReference>
<dbReference type="EC" id="2.7.7.48" evidence="6"/>
<dbReference type="Pfam" id="PF15518">
    <property type="entry name" value="L_protein_N"/>
    <property type="match status" value="1"/>
</dbReference>
<evidence type="ECO:0000259" key="22">
    <source>
        <dbReference type="PROSITE" id="PS50525"/>
    </source>
</evidence>
<reference evidence="24" key="1">
    <citation type="journal article" date="1997" name="J. Gen. Virol.">
        <title>The proteins encoded by rice grassy stunt virus RNA5 and RNA6 are only distantly related to the corresponding proteins of other members of the genus Tenuivirus.</title>
        <authorList>
            <person name="Toriyama S."/>
            <person name="Kimishima T."/>
            <person name="Takahashi M."/>
        </authorList>
    </citation>
    <scope>NUCLEOTIDE SEQUENCE [LARGE SCALE GENOMIC DNA]</scope>
</reference>
<keyword evidence="14" id="KW-1038">Host endoplasmic reticulum</keyword>
<dbReference type="GO" id="GO:0044423">
    <property type="term" value="C:virion component"/>
    <property type="evidence" value="ECO:0007669"/>
    <property type="project" value="UniProtKB-KW"/>
</dbReference>
<evidence type="ECO:0000256" key="2">
    <source>
        <dbReference type="ARBA" id="ARBA00001946"/>
    </source>
</evidence>
<evidence type="ECO:0000256" key="6">
    <source>
        <dbReference type="ARBA" id="ARBA00012494"/>
    </source>
</evidence>
<keyword evidence="11" id="KW-1040">Host Golgi apparatus</keyword>
<dbReference type="GO" id="GO:0016787">
    <property type="term" value="F:hydrolase activity"/>
    <property type="evidence" value="ECO:0007669"/>
    <property type="project" value="UniProtKB-KW"/>
</dbReference>
<dbReference type="GO" id="GO:0044177">
    <property type="term" value="C:host cell Golgi apparatus"/>
    <property type="evidence" value="ECO:0007669"/>
    <property type="project" value="UniProtKB-SubCell"/>
</dbReference>
<keyword evidence="10" id="KW-0378">Hydrolase</keyword>
<evidence type="ECO:0000256" key="15">
    <source>
        <dbReference type="ARBA" id="ARBA00023211"/>
    </source>
</evidence>
<dbReference type="GeneID" id="995265"/>
<evidence type="ECO:0000256" key="13">
    <source>
        <dbReference type="ARBA" id="ARBA00022844"/>
    </source>
</evidence>
<feature type="region of interest" description="Disordered" evidence="21">
    <location>
        <begin position="1375"/>
        <end position="1396"/>
    </location>
</feature>
<keyword evidence="13" id="KW-0946">Virion</keyword>
<keyword evidence="15" id="KW-0464">Manganese</keyword>
<dbReference type="RefSeq" id="NP_058528.1">
    <property type="nucleotide sequence ID" value="NC_002323.1"/>
</dbReference>
<evidence type="ECO:0000256" key="11">
    <source>
        <dbReference type="ARBA" id="ARBA00022812"/>
    </source>
</evidence>
<organism evidence="23 24">
    <name type="scientific">Tenuivirus oryzabrevis</name>
    <dbReference type="NCBI Taxonomy" id="3052762"/>
    <lineage>
        <taxon>Viruses</taxon>
        <taxon>Riboviria</taxon>
        <taxon>Orthornavirae</taxon>
        <taxon>Negarnaviricota</taxon>
        <taxon>Polyploviricotina</taxon>
        <taxon>Bunyaviricetes</taxon>
        <taxon>Hareavirales</taxon>
        <taxon>Phenuiviridae</taxon>
        <taxon>Tenuivirus</taxon>
    </lineage>
</organism>
<dbReference type="GO" id="GO:0046872">
    <property type="term" value="F:metal ion binding"/>
    <property type="evidence" value="ECO:0007669"/>
    <property type="project" value="UniProtKB-KW"/>
</dbReference>
<keyword evidence="24" id="KW-1185">Reference proteome</keyword>
<sequence>MNTNCQFSNISYLHNMNNEIVGVERFKYNDVEYDINGSLVDCFYKGAETIPTPSPNLKCFFNALCLCLRVESKDYIKVMNKLRNQYYAMSIWTASELKELLRELDPNDSYMATYYSIIHVSICLDICICIHDETWDSHCKTFGDRSKLMIHMKLESRHYEAIDDPTYDYFELSSVLGGYLGSLDDDIDLPSMIELKVETKPLGDVFTERGQWYNSLASLAESNLHQQVPQFNCNLFSSIVRLKKYSRQQEVAMLSLNLGMTIEVRLLSYHENLYSLEGGFKCVGPGNGLLELIYDGSTNKWFFLKISGLLEVDQNYQVLEKVHDLESLIRQLTQSFVQPSNWYSNKLKMIEKCKTIFPQRREVDYEPFLNKNKLLSLCFLSKELENLLTILLVDNDMVNVGTILKPKIYKYWGQNPELTKKQKHFLLDSEGNLWGAVKSGLPVTVLRDDQYDKDFPTLSFSRKTAEFLFTSYDDDIQKLTNPEHSGYDESMYGLYEMHPRLKVPETSEIVSPDETEIVISFENRFGNRKYHDFPSIPDNRAYSCKISTVKNIVHDFTFALFGDDLDVSFTDAGLFIPGDPDNNKTPDMIIKHGEKHYSVIEFTTRNTNMRPDVRSRGWEDKTLKYRDAIHNRRDHFKISIDYYIIVVCQNGVQTNLMNLPTETMDELIYRYKLARQIALQIEQNLEYDIKADQAMKMEISSIKKIIEGIRIHKEDGELDPSKFIKPYTMAHYTKAVGTLESEDYDYLHKLDTYVSNKSMRKMEKLKHLNDVNIRAYRDEIRNESILMMQSRKMEYESNFIKNEEAYRTSNEASVQLPMLVPKIVRVVGVSNTHEEVRNVVDEIISTSSMSSTEEAWKQGICGFMHYLYEIEDGKSDFSLAMEEPTLSTQMEDDLKKIRNKFNRISMVFDMDDRIDLAKIGINGKKYSKDPEVLAYRNESKKPFSLFTSTDDIERFINEECLQLFTPHDQELDNSVLDLISDSLKIHGCSSQSRLLESLDTYLKSKAYLFTKFVSDLAVELSISVKQNCQPREFIVKRLRDFQVYVLIKSTGSDGKVFFSLLFREDQELSKIINTTFKKVSKLGDRFLYTDFISVNYSKLVNWTRCESLMLSLYAFWREQYNIPPNIGISSIPDEDFNSDYLKMWANCLLVLLNDKHQTEEVITSTRFIHMEAFVETPNWPKPHKMFEKLSTIPRSRLEVFYIKSAIKLMECYTETPIRLDNSGPMRRWYNIKNPFVTENGSLSNFPNHDVMLSSMYLGYLKNKDEDPEDNASGQLISKILGYEDKLPRGEDKKYLGLEDPPVDQCSTHMYSISLVKRMCDSFLGRLKSETGVSDPKDYLSTLCLEYLSHEFLESFVTLKASSNFSAEYYEYRPNENKRSRPQTVNEDLPKSESNRRNYGRSKVIEKIQTILTKKDPNEKYRLVVDLLKESLEEVEKNACLHVCIFRKNQHGGLREIYVLNIYERIVQKCVEDLARAILSVVPSETMTHPKNKFQIPNKHNIAARKEFGDSYFTVCTSDDASKWNQGHHVSKFITILVRILPKFWHGFIVRALQLWFHKRLFLGDDLLRLFCANDVLNTTDEKVKKVHEVFKGREVAPWMTRGMTYIETESGFMQGILHYISSLFHAIFLEDLAERQKKQLPQMARIIQPDNESNVIIDCMESSDDSSMMISFSTKSMNDRQTFAMLLLVDRAFSLKEYYGDMLGIYKSIKSTTGTIFMMEFNIEFFFAGDTHRPTIRWVNAALNVSEQETLIASQEEMSNTLKDILEGGGTFYHTFVTQVAQAMLHYRMYGSSVSPLWGSYCSMIKLSKDPALGYFLMDHPMASGLMGFGYNLWKTCKQSFLSVKYADMLNLEFNTENSKRKMTPDIANLGVLSRTTTVGFGNKTKWMKMCDRMHLTDDIFDSIEQNPRILFFHAKNAEEMQQKIAIKMRSPGVMQSLAKTNTLGRRVASSVYFISRNVLFSMSAGVETDEKRKTSIFRELLNSNSNVVSKIGQKEAQIPGVQSLTEEPSDDFYSVEGLREGVIKMVSVLTDLTMEQSERLLSEKFGLTLDDTKLNDWFIDENKLMHKLSKGFGINIHVYISRDPEASFKLCHTFKCLTNSENLYFMLNPNYLLVRRQESSSMSDEHRRQIQESYKEIQSLFPEETDYLEIESNLSSLNLNMARSGINQRRRVRSQIQLTGTEQSSTFSVYSVAKFIWFGEKDVPAHPKTLKIVWKKYKETWLWLRDTIGDTLVGSPFVSYIQLNNYLSRVSTKGRVLHFVGTMGKASSGNVNLMTLIRNNFSNGIVFSGGFTDVIKKEKTEDYKSLLSNLTMLNQSPLKYEEKLVAMTDLIVDNKDLEYSTSMLGSKRNKLAIIQMFLRTDPDLKFSGDYNTQDAVNLVEHHLGEFDQNLSLGGFRSLIRMGQLVEKELLDSGMGYEELEKNFEDLTINSLSASARRAYCQYIYCDRVLEDAYQQYNKRKPTQKMLLSLELLKAEAANDPTRNWLTMIGHRIVKSSYDLMKLRDEAKYCRRDIMEKIRIGNLGLLGGYVQKQSYNREEKKYFGPGVWRGYLHDVAVQIEVNSDQNMESYIKSVSLSSAMHLSDTIQSLKEWSREHRVGNSHYTMAYGNRDCEMLGRMFEFRRVQMSDRDGCPIVLDPKLIIHQPFLSDSFCIDITDHSIRLLQECTGERAPYTTVLTVHLSKKDVITSELQSQQNVNMIKRLKMDDWLKDWILWRDQRAPTSLFTQMNLGQFPDLVDEKRLKSWCRELFESSLGYQKIVQLSKLSKAARDRLAHDYPESIQEDKEVCEELESMESLLTRISQAYKTIDMTIKDEDLEHLYELARDLAEEQDEIQMEKEAVNVSLFHKMFLSSVRKMDTFMGTDDLRLTMNIIKGESRQKLPASSMHYKRILQFMYDVPDSQFPTYNPPSSRGRGRRGRGRSYMF</sequence>
<evidence type="ECO:0000256" key="7">
    <source>
        <dbReference type="ARBA" id="ARBA00018602"/>
    </source>
</evidence>
<protein>
    <recommendedName>
        <fullName evidence="7">RNA-directed RNA polymerase L</fullName>
        <ecNumber evidence="6">2.7.7.48</ecNumber>
    </recommendedName>
    <alternativeName>
        <fullName evidence="16">Large structural protein</fullName>
    </alternativeName>
    <alternativeName>
        <fullName evidence="18">Replicase</fullName>
    </alternativeName>
    <alternativeName>
        <fullName evidence="17">Transcriptase</fullName>
    </alternativeName>
</protein>
<dbReference type="InterPro" id="IPR007322">
    <property type="entry name" value="RNA_pol_bunyavir"/>
</dbReference>
<comment type="function">
    <text evidence="20">RNA-dependent RNA polymerase, which is responsible for the replication and transcription of the viral RNA genome using antigenomic RNA as an intermediate. During transcription, synthesizes subgenomic RNAs and assures their capping by a cap-snatching mechanism, which involves the endonuclease activity cleaving the host capped pre-mRNAs. These short capped RNAs are then used as primers for viral transcription. The 3'-end of subgenomic mRNAs molecules are not polyadenylated. During replication, the polymerase binds the 5' and 3' vRNA extremities at distinct sites. In turn, significant conformational changes occur in the polymerase and in vRNA to initiate active RNA synthesis. As a consequence of the use of the same enzyme for both transcription and replication, these mechanisms need to be well coordinated.</text>
</comment>
<feature type="domain" description="RdRp catalytic" evidence="22">
    <location>
        <begin position="1503"/>
        <end position="1698"/>
    </location>
</feature>
<keyword evidence="12" id="KW-0460">Magnesium</keyword>
<dbReference type="GO" id="GO:0006351">
    <property type="term" value="P:DNA-templated transcription"/>
    <property type="evidence" value="ECO:0007669"/>
    <property type="project" value="InterPro"/>
</dbReference>
<dbReference type="InterPro" id="IPR015842">
    <property type="entry name" value="RNA-dir_pol_tenuivirus"/>
</dbReference>
<proteinExistence type="inferred from homology"/>
<name>O89163_9VIRU</name>
<dbReference type="SMR" id="O89163"/>
<dbReference type="GO" id="GO:0039694">
    <property type="term" value="P:viral RNA genome replication"/>
    <property type="evidence" value="ECO:0007669"/>
    <property type="project" value="InterPro"/>
</dbReference>
<keyword evidence="9" id="KW-0479">Metal-binding</keyword>
<dbReference type="Proteomes" id="UP000203270">
    <property type="component" value="Genome"/>
</dbReference>
<dbReference type="InterPro" id="IPR022531">
    <property type="entry name" value="L_PA-C-like"/>
</dbReference>
<comment type="cofactor">
    <cofactor evidence="1">
        <name>Mn(2+)</name>
        <dbReference type="ChEBI" id="CHEBI:29035"/>
    </cofactor>
</comment>
<feature type="compositionally biased region" description="Basic residues" evidence="21">
    <location>
        <begin position="2913"/>
        <end position="2925"/>
    </location>
</feature>
<reference evidence="23 24" key="2">
    <citation type="journal article" date="1998" name="J. Gen. Virol.">
        <title>The complete nucleotide sequence of the rice grassy stunt virus genome and genomic comparisons with viruses of the genus Tenuivirus.</title>
        <authorList>
            <person name="Toriyama S."/>
            <person name="Kimishima T."/>
            <person name="Takahashi M."/>
            <person name="Shimizu T."/>
            <person name="Minaka N."/>
            <person name="Akutsu K."/>
        </authorList>
    </citation>
    <scope>NUCLEOTIDE SEQUENCE [LARGE SCALE GENOMIC DNA]</scope>
    <source>
        <strain evidence="23">IRRI</strain>
    </source>
</reference>
<dbReference type="PIRSF" id="PIRSF036873">
    <property type="entry name" value="L_TenuV"/>
    <property type="match status" value="1"/>
</dbReference>
<evidence type="ECO:0000256" key="1">
    <source>
        <dbReference type="ARBA" id="ARBA00001936"/>
    </source>
</evidence>
<evidence type="ECO:0000256" key="10">
    <source>
        <dbReference type="ARBA" id="ARBA00022801"/>
    </source>
</evidence>
<evidence type="ECO:0000256" key="3">
    <source>
        <dbReference type="ARBA" id="ARBA00004136"/>
    </source>
</evidence>
<accession>O89163</accession>
<dbReference type="KEGG" id="vg:995265"/>
<comment type="subcellular location">
    <subcellularLocation>
        <location evidence="3">Host Golgi apparatus</location>
    </subcellularLocation>
    <subcellularLocation>
        <location evidence="5">Host endoplasmic reticulum-Golgi intermediate compartment</location>
    </subcellularLocation>
    <subcellularLocation>
        <location evidence="4">Virion</location>
    </subcellularLocation>
</comment>
<dbReference type="InterPro" id="IPR007099">
    <property type="entry name" value="RNA-dir_pol_NSvirus"/>
</dbReference>
<dbReference type="Pfam" id="PF04196">
    <property type="entry name" value="Bunya_RdRp"/>
    <property type="match status" value="1"/>
</dbReference>
<dbReference type="PIR" id="T00133">
    <property type="entry name" value="T00133"/>
</dbReference>
<feature type="region of interest" description="Disordered" evidence="21">
    <location>
        <begin position="2903"/>
        <end position="2925"/>
    </location>
</feature>
<dbReference type="GO" id="GO:0044172">
    <property type="term" value="C:host cell endoplasmic reticulum-Golgi intermediate compartment"/>
    <property type="evidence" value="ECO:0007669"/>
    <property type="project" value="UniProtKB-SubCell"/>
</dbReference>
<dbReference type="EMBL" id="AB009656">
    <property type="protein sequence ID" value="BAA32246.1"/>
    <property type="molecule type" value="Genomic_RNA"/>
</dbReference>